<reference evidence="5 6" key="1">
    <citation type="submission" date="2015-09" db="EMBL/GenBank/DDBJ databases">
        <title>Aphanizomenon flos-aquae WA102.</title>
        <authorList>
            <person name="Driscoll C."/>
        </authorList>
    </citation>
    <scope>NUCLEOTIDE SEQUENCE [LARGE SCALE GENOMIC DNA]</scope>
    <source>
        <strain evidence="5">WA102</strain>
    </source>
</reference>
<comment type="caution">
    <text evidence="5">The sequence shown here is derived from an EMBL/GenBank/DDBJ whole genome shotgun (WGS) entry which is preliminary data.</text>
</comment>
<dbReference type="AlphaFoldDB" id="A0A1B7WNN7"/>
<organism evidence="5 6">
    <name type="scientific">Aphanizomenon flos-aquae WA102</name>
    <dbReference type="NCBI Taxonomy" id="1710896"/>
    <lineage>
        <taxon>Bacteria</taxon>
        <taxon>Bacillati</taxon>
        <taxon>Cyanobacteriota</taxon>
        <taxon>Cyanophyceae</taxon>
        <taxon>Nostocales</taxon>
        <taxon>Aphanizomenonaceae</taxon>
        <taxon>Aphanizomenon</taxon>
    </lineage>
</organism>
<proteinExistence type="predicted"/>
<evidence type="ECO:0000313" key="6">
    <source>
        <dbReference type="Proteomes" id="UP000092093"/>
    </source>
</evidence>
<dbReference type="Gene3D" id="2.40.170.20">
    <property type="entry name" value="TonB-dependent receptor, beta-barrel domain"/>
    <property type="match status" value="1"/>
</dbReference>
<evidence type="ECO:0000259" key="4">
    <source>
        <dbReference type="Pfam" id="PF00593"/>
    </source>
</evidence>
<keyword evidence="2" id="KW-0472">Membrane</keyword>
<dbReference type="Proteomes" id="UP000092093">
    <property type="component" value="Unassembled WGS sequence"/>
</dbReference>
<dbReference type="InterPro" id="IPR036942">
    <property type="entry name" value="Beta-barrel_TonB_sf"/>
</dbReference>
<evidence type="ECO:0000313" key="5">
    <source>
        <dbReference type="EMBL" id="OBQ38732.1"/>
    </source>
</evidence>
<keyword evidence="3" id="KW-0998">Cell outer membrane</keyword>
<evidence type="ECO:0000256" key="3">
    <source>
        <dbReference type="ARBA" id="ARBA00023237"/>
    </source>
</evidence>
<evidence type="ECO:0000256" key="1">
    <source>
        <dbReference type="ARBA" id="ARBA00004442"/>
    </source>
</evidence>
<dbReference type="GO" id="GO:0009279">
    <property type="term" value="C:cell outer membrane"/>
    <property type="evidence" value="ECO:0007669"/>
    <property type="project" value="UniProtKB-SubCell"/>
</dbReference>
<dbReference type="SUPFAM" id="SSF56935">
    <property type="entry name" value="Porins"/>
    <property type="match status" value="1"/>
</dbReference>
<accession>A0A1B7WNN7</accession>
<name>A0A1B7WNN7_APHFL</name>
<dbReference type="EMBL" id="LJOW01000217">
    <property type="protein sequence ID" value="OBQ38732.1"/>
    <property type="molecule type" value="Genomic_DNA"/>
</dbReference>
<sequence>MTGTVDSLKFQARNYSTQQSFTYRKLDLVRFRQNLSYAWSATQKTTVNLLYRGNTMGQNPAYLIAATTNPTKFRGQINSNHFDAYVFDLQHQIQLKKIKSKILIGAYMDATEQGLVANYIDIFKDTNINKFTSYTRKAIDSLITNYQTTIYNKAVYLNWIQPITNRLRINATLRYDRFDYQFKNKLTTGTPSSNNVFTNWAPKIGLTYNELNWGGYLNFSNGFVGFYLFWDKAGDTIVAPKIKYSLTVF</sequence>
<protein>
    <recommendedName>
        <fullName evidence="4">TonB-dependent receptor-like beta-barrel domain-containing protein</fullName>
    </recommendedName>
</protein>
<gene>
    <name evidence="5" type="ORF">AN484_24005</name>
</gene>
<dbReference type="Pfam" id="PF00593">
    <property type="entry name" value="TonB_dep_Rec_b-barrel"/>
    <property type="match status" value="1"/>
</dbReference>
<evidence type="ECO:0000256" key="2">
    <source>
        <dbReference type="ARBA" id="ARBA00023136"/>
    </source>
</evidence>
<feature type="domain" description="TonB-dependent receptor-like beta-barrel" evidence="4">
    <location>
        <begin position="14"/>
        <end position="224"/>
    </location>
</feature>
<dbReference type="InterPro" id="IPR000531">
    <property type="entry name" value="Beta-barrel_TonB"/>
</dbReference>
<comment type="subcellular location">
    <subcellularLocation>
        <location evidence="1">Cell outer membrane</location>
    </subcellularLocation>
</comment>